<organism evidence="2 3">
    <name type="scientific">Sphingopyxis macrogoltabida</name>
    <name type="common">Sphingomonas macrogoltabidus</name>
    <dbReference type="NCBI Taxonomy" id="33050"/>
    <lineage>
        <taxon>Bacteria</taxon>
        <taxon>Pseudomonadati</taxon>
        <taxon>Pseudomonadota</taxon>
        <taxon>Alphaproteobacteria</taxon>
        <taxon>Sphingomonadales</taxon>
        <taxon>Sphingomonadaceae</taxon>
        <taxon>Sphingopyxis</taxon>
    </lineage>
</organism>
<keyword evidence="2" id="KW-0378">Hydrolase</keyword>
<dbReference type="Proteomes" id="UP000076088">
    <property type="component" value="Chromosome"/>
</dbReference>
<dbReference type="RefSeq" id="WP_054731101.1">
    <property type="nucleotide sequence ID" value="NZ_CP009429.1"/>
</dbReference>
<dbReference type="InterPro" id="IPR050228">
    <property type="entry name" value="Carboxylesterase_BioH"/>
</dbReference>
<reference evidence="2 3" key="2">
    <citation type="journal article" date="2016" name="Genome Announc.">
        <title>Complete Genome Sequence of Sphingopyxis macrogoltabida Strain 203N (NBRC 111659), a Polyethylene Glycol Degrader.</title>
        <authorList>
            <person name="Ohtsubo Y."/>
            <person name="Nonoyama S."/>
            <person name="Nagata Y."/>
            <person name="Numata M."/>
            <person name="Tsuchikane K."/>
            <person name="Hosoyama A."/>
            <person name="Yamazoe A."/>
            <person name="Tsuda M."/>
            <person name="Fujita N."/>
            <person name="Kawai F."/>
        </authorList>
    </citation>
    <scope>NUCLEOTIDE SEQUENCE [LARGE SCALE GENOMIC DNA]</scope>
    <source>
        <strain evidence="2 3">203N</strain>
    </source>
</reference>
<reference evidence="3" key="1">
    <citation type="submission" date="2015-11" db="EMBL/GenBank/DDBJ databases">
        <title>Complete genome sequence of a polyethylene-glycol degrader Sphingopyxis macrogoltabida 203N (NBRC 111659).</title>
        <authorList>
            <person name="Yoshiyuki O."/>
            <person name="Shouta N."/>
            <person name="Nagata Y."/>
            <person name="Numata M."/>
            <person name="Tsuchikane K."/>
            <person name="Hosoyama A."/>
            <person name="Yamazoe A."/>
            <person name="Tsuda M."/>
            <person name="Fujita N."/>
            <person name="Kawai F."/>
        </authorList>
    </citation>
    <scope>NUCLEOTIDE SEQUENCE [LARGE SCALE GENOMIC DNA]</scope>
    <source>
        <strain evidence="3">203N</strain>
    </source>
</reference>
<name>A0AAC9AWD0_SPHMC</name>
<gene>
    <name evidence="2" type="ORF">ATM17_19255</name>
</gene>
<proteinExistence type="predicted"/>
<dbReference type="PANTHER" id="PTHR43194:SF2">
    <property type="entry name" value="PEROXISOMAL MEMBRANE PROTEIN LPX1"/>
    <property type="match status" value="1"/>
</dbReference>
<dbReference type="SUPFAM" id="SSF53474">
    <property type="entry name" value="alpha/beta-Hydrolases"/>
    <property type="match status" value="1"/>
</dbReference>
<dbReference type="InterPro" id="IPR000073">
    <property type="entry name" value="AB_hydrolase_1"/>
</dbReference>
<dbReference type="EMBL" id="CP013344">
    <property type="protein sequence ID" value="AMU91154.1"/>
    <property type="molecule type" value="Genomic_DNA"/>
</dbReference>
<protein>
    <submittedName>
        <fullName evidence="2">Hydrolase</fullName>
    </submittedName>
</protein>
<dbReference type="KEGG" id="smaz:LH19_18695"/>
<dbReference type="Pfam" id="PF00561">
    <property type="entry name" value="Abhydrolase_1"/>
    <property type="match status" value="1"/>
</dbReference>
<dbReference type="GO" id="GO:0016787">
    <property type="term" value="F:hydrolase activity"/>
    <property type="evidence" value="ECO:0007669"/>
    <property type="project" value="UniProtKB-KW"/>
</dbReference>
<keyword evidence="3" id="KW-1185">Reference proteome</keyword>
<accession>A0AAC9AWD0</accession>
<sequence>MTIEPQFFEARDGVQLAWREMGPATGPETDDARPLILLHGLFSSAEVNWIKFGTAARIAEAGFRVIMPDLRVHGSSEAPHEPENYPPDVLVHDLQDLIAHLGLGDFDLGGFSLGARTSVRAVVAGMTPRRLILGGMGLAGLAGWQRRGQFFKRVIAEYETAKRGDDTWLSIQFMKTMKIDRVAAALLLDSFTDTSPDMLAALTMPVLLVCGEQDQDNGSAEDLAAALPDARLVTIPGTHMSSVTEPAMGEAIVAFVTA</sequence>
<dbReference type="InterPro" id="IPR029058">
    <property type="entry name" value="AB_hydrolase_fold"/>
</dbReference>
<dbReference type="AlphaFoldDB" id="A0AAC9AWD0"/>
<evidence type="ECO:0000313" key="2">
    <source>
        <dbReference type="EMBL" id="AMU91154.1"/>
    </source>
</evidence>
<evidence type="ECO:0000259" key="1">
    <source>
        <dbReference type="Pfam" id="PF00561"/>
    </source>
</evidence>
<feature type="domain" description="AB hydrolase-1" evidence="1">
    <location>
        <begin position="34"/>
        <end position="120"/>
    </location>
</feature>
<dbReference type="Gene3D" id="3.40.50.1820">
    <property type="entry name" value="alpha/beta hydrolase"/>
    <property type="match status" value="1"/>
</dbReference>
<dbReference type="PANTHER" id="PTHR43194">
    <property type="entry name" value="HYDROLASE ALPHA/BETA FOLD FAMILY"/>
    <property type="match status" value="1"/>
</dbReference>
<evidence type="ECO:0000313" key="3">
    <source>
        <dbReference type="Proteomes" id="UP000076088"/>
    </source>
</evidence>